<dbReference type="InterPro" id="IPR001845">
    <property type="entry name" value="HTH_ArsR_DNA-bd_dom"/>
</dbReference>
<evidence type="ECO:0000256" key="2">
    <source>
        <dbReference type="ARBA" id="ARBA00023125"/>
    </source>
</evidence>
<evidence type="ECO:0000256" key="3">
    <source>
        <dbReference type="ARBA" id="ARBA00023163"/>
    </source>
</evidence>
<keyword evidence="3" id="KW-0804">Transcription</keyword>
<dbReference type="InterPro" id="IPR051081">
    <property type="entry name" value="HTH_MetalResp_TranReg"/>
</dbReference>
<dbReference type="SMART" id="SM00418">
    <property type="entry name" value="HTH_ARSR"/>
    <property type="match status" value="1"/>
</dbReference>
<reference evidence="5" key="2">
    <citation type="submission" date="2021-04" db="EMBL/GenBank/DDBJ databases">
        <authorList>
            <person name="Karlyshev A.V."/>
        </authorList>
    </citation>
    <scope>NUCLEOTIDE SEQUENCE</scope>
    <source>
        <strain evidence="5">LMG 29479</strain>
    </source>
</reference>
<dbReference type="InterPro" id="IPR011991">
    <property type="entry name" value="ArsR-like_HTH"/>
</dbReference>
<dbReference type="Pfam" id="PF12840">
    <property type="entry name" value="HTH_20"/>
    <property type="match status" value="1"/>
</dbReference>
<dbReference type="RefSeq" id="WP_211926817.1">
    <property type="nucleotide sequence ID" value="NZ_JAGQFT020000002.1"/>
</dbReference>
<dbReference type="PANTHER" id="PTHR33154">
    <property type="entry name" value="TRANSCRIPTIONAL REGULATOR, ARSR FAMILY"/>
    <property type="match status" value="1"/>
</dbReference>
<keyword evidence="1" id="KW-0805">Transcription regulation</keyword>
<dbReference type="NCBIfam" id="NF033788">
    <property type="entry name" value="HTH_metalloreg"/>
    <property type="match status" value="1"/>
</dbReference>
<dbReference type="InterPro" id="IPR036390">
    <property type="entry name" value="WH_DNA-bd_sf"/>
</dbReference>
<organism evidence="5">
    <name type="scientific">Coralloluteibacterium stylophorae</name>
    <dbReference type="NCBI Taxonomy" id="1776034"/>
    <lineage>
        <taxon>Bacteria</taxon>
        <taxon>Pseudomonadati</taxon>
        <taxon>Pseudomonadota</taxon>
        <taxon>Gammaproteobacteria</taxon>
        <taxon>Lysobacterales</taxon>
        <taxon>Lysobacteraceae</taxon>
        <taxon>Coralloluteibacterium</taxon>
    </lineage>
</organism>
<dbReference type="InterPro" id="IPR036388">
    <property type="entry name" value="WH-like_DNA-bd_sf"/>
</dbReference>
<evidence type="ECO:0000259" key="4">
    <source>
        <dbReference type="PROSITE" id="PS50987"/>
    </source>
</evidence>
<dbReference type="PANTHER" id="PTHR33154:SF33">
    <property type="entry name" value="TRANSCRIPTIONAL REPRESSOR SDPR"/>
    <property type="match status" value="1"/>
</dbReference>
<dbReference type="Proteomes" id="UP000675747">
    <property type="component" value="Unassembled WGS sequence"/>
</dbReference>
<evidence type="ECO:0000313" key="7">
    <source>
        <dbReference type="Proteomes" id="UP000675747"/>
    </source>
</evidence>
<evidence type="ECO:0000256" key="1">
    <source>
        <dbReference type="ARBA" id="ARBA00023015"/>
    </source>
</evidence>
<protein>
    <submittedName>
        <fullName evidence="5">Winged helix-turn-helix transcriptional regulator</fullName>
    </submittedName>
</protein>
<dbReference type="PRINTS" id="PR00778">
    <property type="entry name" value="HTHARSR"/>
</dbReference>
<dbReference type="NCBIfam" id="NF033789">
    <property type="entry name" value="repress_SdpR"/>
    <property type="match status" value="1"/>
</dbReference>
<keyword evidence="7" id="KW-1185">Reference proteome</keyword>
<dbReference type="SUPFAM" id="SSF46785">
    <property type="entry name" value="Winged helix' DNA-binding domain"/>
    <property type="match status" value="1"/>
</dbReference>
<dbReference type="AlphaFoldDB" id="A0A8J7VU30"/>
<dbReference type="EMBL" id="JAGQFT010000081">
    <property type="protein sequence ID" value="MBR0562894.1"/>
    <property type="molecule type" value="Genomic_DNA"/>
</dbReference>
<evidence type="ECO:0000313" key="6">
    <source>
        <dbReference type="EMBL" id="MBS7456025.1"/>
    </source>
</evidence>
<feature type="domain" description="HTH arsR-type" evidence="4">
    <location>
        <begin position="1"/>
        <end position="86"/>
    </location>
</feature>
<evidence type="ECO:0000313" key="5">
    <source>
        <dbReference type="EMBL" id="MBR0562894.1"/>
    </source>
</evidence>
<dbReference type="PROSITE" id="PS50987">
    <property type="entry name" value="HTH_ARSR_2"/>
    <property type="match status" value="1"/>
</dbReference>
<keyword evidence="2" id="KW-0238">DNA-binding</keyword>
<dbReference type="GO" id="GO:0003677">
    <property type="term" value="F:DNA binding"/>
    <property type="evidence" value="ECO:0007669"/>
    <property type="project" value="UniProtKB-KW"/>
</dbReference>
<accession>A0A8J7VU30</accession>
<proteinExistence type="predicted"/>
<sequence length="100" mass="10856">MSQVFKALSDPTRRRVLQLLRDGPLSAGELSERFDVSRPTMSAHFAVLKEADLVHAEKAGKSVIYHLKLSVLEEALLGFVHSFGVGAGAPASRGKKEIAR</sequence>
<name>A0A8J7VU30_9GAMM</name>
<dbReference type="CDD" id="cd00090">
    <property type="entry name" value="HTH_ARSR"/>
    <property type="match status" value="1"/>
</dbReference>
<gene>
    <name evidence="6" type="ORF">KB893_002605</name>
    <name evidence="5" type="ORF">KB893_10255</name>
</gene>
<dbReference type="GO" id="GO:0003700">
    <property type="term" value="F:DNA-binding transcription factor activity"/>
    <property type="evidence" value="ECO:0007669"/>
    <property type="project" value="InterPro"/>
</dbReference>
<dbReference type="EMBL" id="JAGQFT020000002">
    <property type="protein sequence ID" value="MBS7456025.1"/>
    <property type="molecule type" value="Genomic_DNA"/>
</dbReference>
<dbReference type="Gene3D" id="1.10.10.10">
    <property type="entry name" value="Winged helix-like DNA-binding domain superfamily/Winged helix DNA-binding domain"/>
    <property type="match status" value="1"/>
</dbReference>
<reference evidence="6 7" key="1">
    <citation type="journal article" date="2021" name="Microbiol. Resour. Announc.">
        <title>Draft Genome Sequence of Coralloluteibacterium stylophorae LMG 29479T.</title>
        <authorList>
            <person name="Karlyshev A.V."/>
            <person name="Kudryashova E.B."/>
            <person name="Ariskina E.V."/>
            <person name="Conroy A.P."/>
            <person name="Abidueva E.Y."/>
        </authorList>
    </citation>
    <scope>NUCLEOTIDE SEQUENCE [LARGE SCALE GENOMIC DNA]</scope>
    <source>
        <strain evidence="6 7">LMG 29479</strain>
    </source>
</reference>
<comment type="caution">
    <text evidence="5">The sequence shown here is derived from an EMBL/GenBank/DDBJ whole genome shotgun (WGS) entry which is preliminary data.</text>
</comment>
<dbReference type="InterPro" id="IPR047796">
    <property type="entry name" value="SdpR-like_repress"/>
</dbReference>